<dbReference type="KEGG" id="bgx:ESN35_03190"/>
<dbReference type="PROSITE" id="PS51257">
    <property type="entry name" value="PROKAR_LIPOPROTEIN"/>
    <property type="match status" value="1"/>
</dbReference>
<dbReference type="Proteomes" id="UP000293589">
    <property type="component" value="Chromosome"/>
</dbReference>
<protein>
    <recommendedName>
        <fullName evidence="4">Lipoprotein</fullName>
    </recommendedName>
</protein>
<sequence>MRKTLALATTAIIMMALAACGTTGGIEDKSPENPDCTDLGGGIHQCMVTMSDTRRVTCLVYTGYRRGGMDCDWSHVDGADNL</sequence>
<evidence type="ECO:0000313" key="3">
    <source>
        <dbReference type="Proteomes" id="UP000293589"/>
    </source>
</evidence>
<dbReference type="RefSeq" id="WP_129237035.1">
    <property type="nucleotide sequence ID" value="NZ_CP035464.1"/>
</dbReference>
<evidence type="ECO:0008006" key="4">
    <source>
        <dbReference type="Google" id="ProtNLM"/>
    </source>
</evidence>
<feature type="signal peptide" evidence="1">
    <location>
        <begin position="1"/>
        <end position="18"/>
    </location>
</feature>
<dbReference type="AlphaFoldDB" id="A0A4P6DV19"/>
<gene>
    <name evidence="2" type="ORF">ESN35_03190</name>
</gene>
<proteinExistence type="predicted"/>
<organism evidence="2 3">
    <name type="scientific">Bifidobacterium pullorum subsp. gallinarum</name>
    <dbReference type="NCBI Taxonomy" id="78344"/>
    <lineage>
        <taxon>Bacteria</taxon>
        <taxon>Bacillati</taxon>
        <taxon>Actinomycetota</taxon>
        <taxon>Actinomycetes</taxon>
        <taxon>Bifidobacteriales</taxon>
        <taxon>Bifidobacteriaceae</taxon>
        <taxon>Bifidobacterium</taxon>
    </lineage>
</organism>
<accession>A0A4P6DV19</accession>
<keyword evidence="1" id="KW-0732">Signal</keyword>
<feature type="chain" id="PRO_5020763527" description="Lipoprotein" evidence="1">
    <location>
        <begin position="19"/>
        <end position="82"/>
    </location>
</feature>
<evidence type="ECO:0000313" key="2">
    <source>
        <dbReference type="EMBL" id="QAY32540.1"/>
    </source>
</evidence>
<name>A0A4P6DV19_9BIFI</name>
<reference evidence="2 3" key="1">
    <citation type="submission" date="2019-01" db="EMBL/GenBank/DDBJ databases">
        <title>Complete genome sequence of Bifidobacterium gallinarum CACC 514.</title>
        <authorList>
            <person name="Jung M."/>
        </authorList>
    </citation>
    <scope>NUCLEOTIDE SEQUENCE [LARGE SCALE GENOMIC DNA]</scope>
    <source>
        <strain evidence="2 3">CACC 514</strain>
    </source>
</reference>
<dbReference type="EMBL" id="CP035464">
    <property type="protein sequence ID" value="QAY32540.1"/>
    <property type="molecule type" value="Genomic_DNA"/>
</dbReference>
<evidence type="ECO:0000256" key="1">
    <source>
        <dbReference type="SAM" id="SignalP"/>
    </source>
</evidence>